<dbReference type="InterPro" id="IPR057670">
    <property type="entry name" value="SH3_retrovirus"/>
</dbReference>
<dbReference type="Proteomes" id="UP000634136">
    <property type="component" value="Unassembled WGS sequence"/>
</dbReference>
<dbReference type="InterPro" id="IPR013103">
    <property type="entry name" value="RVT_2"/>
</dbReference>
<comment type="caution">
    <text evidence="4">The sequence shown here is derived from an EMBL/GenBank/DDBJ whole genome shotgun (WGS) entry which is preliminary data.</text>
</comment>
<feature type="domain" description="Retroviral polymerase SH3-like" evidence="3">
    <location>
        <begin position="6"/>
        <end position="65"/>
    </location>
</feature>
<evidence type="ECO:0000259" key="2">
    <source>
        <dbReference type="Pfam" id="PF07727"/>
    </source>
</evidence>
<feature type="compositionally biased region" description="Basic and acidic residues" evidence="1">
    <location>
        <begin position="133"/>
        <end position="151"/>
    </location>
</feature>
<dbReference type="SUPFAM" id="SSF56672">
    <property type="entry name" value="DNA/RNA polymerases"/>
    <property type="match status" value="1"/>
</dbReference>
<dbReference type="OrthoDB" id="912875at2759"/>
<evidence type="ECO:0000313" key="5">
    <source>
        <dbReference type="Proteomes" id="UP000634136"/>
    </source>
</evidence>
<feature type="compositionally biased region" description="Low complexity" evidence="1">
    <location>
        <begin position="152"/>
        <end position="165"/>
    </location>
</feature>
<gene>
    <name evidence="4" type="ORF">G2W53_004655</name>
</gene>
<evidence type="ECO:0000256" key="1">
    <source>
        <dbReference type="SAM" id="MobiDB-lite"/>
    </source>
</evidence>
<feature type="domain" description="Reverse transcriptase Ty1/copia-type" evidence="2">
    <location>
        <begin position="289"/>
        <end position="337"/>
    </location>
</feature>
<name>A0A835CKF7_9FABA</name>
<proteinExistence type="predicted"/>
<dbReference type="EMBL" id="JAAIUW010000002">
    <property type="protein sequence ID" value="KAF7842357.1"/>
    <property type="molecule type" value="Genomic_DNA"/>
</dbReference>
<dbReference type="InterPro" id="IPR043502">
    <property type="entry name" value="DNA/RNA_pol_sf"/>
</dbReference>
<evidence type="ECO:0000313" key="4">
    <source>
        <dbReference type="EMBL" id="KAF7842357.1"/>
    </source>
</evidence>
<feature type="region of interest" description="Disordered" evidence="1">
    <location>
        <begin position="105"/>
        <end position="207"/>
    </location>
</feature>
<evidence type="ECO:0000259" key="3">
    <source>
        <dbReference type="Pfam" id="PF25597"/>
    </source>
</evidence>
<sequence length="338" mass="38010">MQPFGCACYPCLKPYNEHKLQFHSQLCVFLGPATQQKGFKFLSSTGRVYVSRHEIFDTSVFPFASGFLNRKGKQAEIHENGKIPLFLVNPSDACLKSGSEKNMALDLDNSDSMGSSSRAENAPTDSHSAAVIRTRDRCHTEALNRESRESSSGDSSGTREYSSSGLNRIECDDGPTLTLETRQAHEEQSSRPNSVNEPERNQAHQRHHMVTRAQVGVHKPKHPYIVLLHTKNPLVLALASEPRNITEALASPHWKRAMEEELHALQRNQTWSGAFRMLGARLHFSFFGPKVFILIYVDDILVTGNNTAYLKTFVQRLNALFSLKDLGPVYYFLGIKIY</sequence>
<feature type="compositionally biased region" description="Polar residues" evidence="1">
    <location>
        <begin position="110"/>
        <end position="127"/>
    </location>
</feature>
<accession>A0A835CKF7</accession>
<reference evidence="4" key="1">
    <citation type="submission" date="2020-09" db="EMBL/GenBank/DDBJ databases">
        <title>Genome-Enabled Discovery of Anthraquinone Biosynthesis in Senna tora.</title>
        <authorList>
            <person name="Kang S.-H."/>
            <person name="Pandey R.P."/>
            <person name="Lee C.-M."/>
            <person name="Sim J.-S."/>
            <person name="Jeong J.-T."/>
            <person name="Choi B.-S."/>
            <person name="Jung M."/>
            <person name="Ginzburg D."/>
            <person name="Zhao K."/>
            <person name="Won S.Y."/>
            <person name="Oh T.-J."/>
            <person name="Yu Y."/>
            <person name="Kim N.-H."/>
            <person name="Lee O.R."/>
            <person name="Lee T.-H."/>
            <person name="Bashyal P."/>
            <person name="Kim T.-S."/>
            <person name="Lee W.-H."/>
            <person name="Kawkins C."/>
            <person name="Kim C.-K."/>
            <person name="Kim J.S."/>
            <person name="Ahn B.O."/>
            <person name="Rhee S.Y."/>
            <person name="Sohng J.K."/>
        </authorList>
    </citation>
    <scope>NUCLEOTIDE SEQUENCE</scope>
    <source>
        <tissue evidence="4">Leaf</tissue>
    </source>
</reference>
<dbReference type="Pfam" id="PF25597">
    <property type="entry name" value="SH3_retrovirus"/>
    <property type="match status" value="1"/>
</dbReference>
<keyword evidence="5" id="KW-1185">Reference proteome</keyword>
<protein>
    <submittedName>
        <fullName evidence="4">Putative polyprotein</fullName>
    </submittedName>
</protein>
<dbReference type="AlphaFoldDB" id="A0A835CKF7"/>
<organism evidence="4 5">
    <name type="scientific">Senna tora</name>
    <dbReference type="NCBI Taxonomy" id="362788"/>
    <lineage>
        <taxon>Eukaryota</taxon>
        <taxon>Viridiplantae</taxon>
        <taxon>Streptophyta</taxon>
        <taxon>Embryophyta</taxon>
        <taxon>Tracheophyta</taxon>
        <taxon>Spermatophyta</taxon>
        <taxon>Magnoliopsida</taxon>
        <taxon>eudicotyledons</taxon>
        <taxon>Gunneridae</taxon>
        <taxon>Pentapetalae</taxon>
        <taxon>rosids</taxon>
        <taxon>fabids</taxon>
        <taxon>Fabales</taxon>
        <taxon>Fabaceae</taxon>
        <taxon>Caesalpinioideae</taxon>
        <taxon>Cassia clade</taxon>
        <taxon>Senna</taxon>
    </lineage>
</organism>
<dbReference type="Pfam" id="PF07727">
    <property type="entry name" value="RVT_2"/>
    <property type="match status" value="1"/>
</dbReference>